<dbReference type="GO" id="GO:0009252">
    <property type="term" value="P:peptidoglycan biosynthetic process"/>
    <property type="evidence" value="ECO:0007669"/>
    <property type="project" value="UniProtKB-UniRule"/>
</dbReference>
<feature type="domain" description="Mur ligase central" evidence="10">
    <location>
        <begin position="108"/>
        <end position="286"/>
    </location>
</feature>
<comment type="function">
    <text evidence="7 8">Cell wall formation. Catalyzes the addition of glutamate to the nucleotide precursor UDP-N-acetylmuramoyl-L-alanine (UMA).</text>
</comment>
<dbReference type="Gene3D" id="3.40.50.720">
    <property type="entry name" value="NAD(P)-binding Rossmann-like Domain"/>
    <property type="match status" value="1"/>
</dbReference>
<keyword evidence="4 7" id="KW-0436">Ligase</keyword>
<dbReference type="EC" id="6.3.2.9" evidence="7 8"/>
<dbReference type="Proteomes" id="UP000485569">
    <property type="component" value="Unassembled WGS sequence"/>
</dbReference>
<comment type="subcellular location">
    <subcellularLocation>
        <location evidence="1 7 8">Cytoplasm</location>
    </subcellularLocation>
</comment>
<feature type="domain" description="Mur ligase C-terminal" evidence="9">
    <location>
        <begin position="308"/>
        <end position="421"/>
    </location>
</feature>
<dbReference type="InterPro" id="IPR036565">
    <property type="entry name" value="Mur-like_cat_sf"/>
</dbReference>
<name>A0A1V5T2Y3_9BACT</name>
<dbReference type="InterPro" id="IPR036615">
    <property type="entry name" value="Mur_ligase_C_dom_sf"/>
</dbReference>
<dbReference type="Gene3D" id="3.90.190.20">
    <property type="entry name" value="Mur ligase, C-terminal domain"/>
    <property type="match status" value="1"/>
</dbReference>
<dbReference type="EMBL" id="MWBQ01000035">
    <property type="protein sequence ID" value="OQA60592.1"/>
    <property type="molecule type" value="Genomic_DNA"/>
</dbReference>
<evidence type="ECO:0000313" key="11">
    <source>
        <dbReference type="EMBL" id="OQA60592.1"/>
    </source>
</evidence>
<dbReference type="SUPFAM" id="SSF53623">
    <property type="entry name" value="MurD-like peptide ligases, catalytic domain"/>
    <property type="match status" value="1"/>
</dbReference>
<dbReference type="Pfam" id="PF02875">
    <property type="entry name" value="Mur_ligase_C"/>
    <property type="match status" value="1"/>
</dbReference>
<dbReference type="SUPFAM" id="SSF53244">
    <property type="entry name" value="MurD-like peptide ligases, peptide-binding domain"/>
    <property type="match status" value="1"/>
</dbReference>
<comment type="pathway">
    <text evidence="2 7 8">Cell wall biogenesis; peptidoglycan biosynthesis.</text>
</comment>
<dbReference type="NCBIfam" id="TIGR01087">
    <property type="entry name" value="murD"/>
    <property type="match status" value="1"/>
</dbReference>
<sequence length="445" mass="50154">MNYLVVGMGKTGESTARFLLNRGEKVLGYDDHKKWSDISPNILNHPAFSPLRPIDLSKLNRRKIQECIVSPGVPSYHPILAKCEQERIPIVSEVELACRMLHFPLIGITGSNGKSTTVALIGHILNRAGFSAFVGGNFGTPLIDSISFPTSYQWGVVELSSFQLERIVSARFQVAGILNLSPNHLDRHNTFRDYFFQKRNIFINQKKEDRAIVNFSIPSWHTQLCPMIRSSIIPVTGLGQLQEGFYWKNQKIVERFEGKERKIDCLNWHLPGEHNRENLLFATAVCRVVGVGVDQIEESLSTFQGLSHRIQKVAEINGVVFYDDSKSTTPASTCAAINSLNGPIVLLLGGRSKIKDFSEFTQYLSPAKIKMILLFGEDRELIQKFIPESIPTRLFSNLDEIFSNIRSLVVPGDCVLLSPACTSWDQYANYQERGEHFFRLVYGNS</sequence>
<keyword evidence="7 8" id="KW-0132">Cell division</keyword>
<dbReference type="SUPFAM" id="SSF51984">
    <property type="entry name" value="MurCD N-terminal domain"/>
    <property type="match status" value="1"/>
</dbReference>
<dbReference type="Pfam" id="PF08245">
    <property type="entry name" value="Mur_ligase_M"/>
    <property type="match status" value="1"/>
</dbReference>
<reference evidence="11" key="1">
    <citation type="submission" date="2017-02" db="EMBL/GenBank/DDBJ databases">
        <title>Delving into the versatile metabolic prowess of the omnipresent phylum Bacteroidetes.</title>
        <authorList>
            <person name="Nobu M.K."/>
            <person name="Mei R."/>
            <person name="Narihiro T."/>
            <person name="Kuroda K."/>
            <person name="Liu W.-T."/>
        </authorList>
    </citation>
    <scope>NUCLEOTIDE SEQUENCE</scope>
    <source>
        <strain evidence="11">ADurb.Bin276</strain>
    </source>
</reference>
<comment type="similarity">
    <text evidence="7">Belongs to the MurCDEF family.</text>
</comment>
<proteinExistence type="inferred from homology"/>
<evidence type="ECO:0000256" key="4">
    <source>
        <dbReference type="ARBA" id="ARBA00022598"/>
    </source>
</evidence>
<dbReference type="UniPathway" id="UPA00219"/>
<dbReference type="Pfam" id="PF21799">
    <property type="entry name" value="MurD-like_N"/>
    <property type="match status" value="1"/>
</dbReference>
<dbReference type="GO" id="GO:0008360">
    <property type="term" value="P:regulation of cell shape"/>
    <property type="evidence" value="ECO:0007669"/>
    <property type="project" value="UniProtKB-KW"/>
</dbReference>
<dbReference type="GO" id="GO:0051301">
    <property type="term" value="P:cell division"/>
    <property type="evidence" value="ECO:0007669"/>
    <property type="project" value="UniProtKB-KW"/>
</dbReference>
<comment type="catalytic activity">
    <reaction evidence="7 8">
        <text>UDP-N-acetyl-alpha-D-muramoyl-L-alanine + D-glutamate + ATP = UDP-N-acetyl-alpha-D-muramoyl-L-alanyl-D-glutamate + ADP + phosphate + H(+)</text>
        <dbReference type="Rhea" id="RHEA:16429"/>
        <dbReference type="ChEBI" id="CHEBI:15378"/>
        <dbReference type="ChEBI" id="CHEBI:29986"/>
        <dbReference type="ChEBI" id="CHEBI:30616"/>
        <dbReference type="ChEBI" id="CHEBI:43474"/>
        <dbReference type="ChEBI" id="CHEBI:83898"/>
        <dbReference type="ChEBI" id="CHEBI:83900"/>
        <dbReference type="ChEBI" id="CHEBI:456216"/>
        <dbReference type="EC" id="6.3.2.9"/>
    </reaction>
</comment>
<evidence type="ECO:0000259" key="10">
    <source>
        <dbReference type="Pfam" id="PF08245"/>
    </source>
</evidence>
<evidence type="ECO:0000256" key="7">
    <source>
        <dbReference type="HAMAP-Rule" id="MF_00639"/>
    </source>
</evidence>
<keyword evidence="7 8" id="KW-0131">Cell cycle</keyword>
<keyword evidence="5 7" id="KW-0547">Nucleotide-binding</keyword>
<keyword evidence="7 8" id="KW-0573">Peptidoglycan synthesis</keyword>
<comment type="caution">
    <text evidence="11">The sequence shown here is derived from an EMBL/GenBank/DDBJ whole genome shotgun (WGS) entry which is preliminary data.</text>
</comment>
<keyword evidence="6 7" id="KW-0067">ATP-binding</keyword>
<gene>
    <name evidence="7 11" type="primary">murD</name>
    <name evidence="11" type="ORF">BWY41_00568</name>
</gene>
<evidence type="ECO:0000256" key="6">
    <source>
        <dbReference type="ARBA" id="ARBA00022840"/>
    </source>
</evidence>
<evidence type="ECO:0000256" key="3">
    <source>
        <dbReference type="ARBA" id="ARBA00022490"/>
    </source>
</evidence>
<keyword evidence="7 8" id="KW-0133">Cell shape</keyword>
<evidence type="ECO:0000256" key="2">
    <source>
        <dbReference type="ARBA" id="ARBA00004752"/>
    </source>
</evidence>
<dbReference type="InterPro" id="IPR013221">
    <property type="entry name" value="Mur_ligase_cen"/>
</dbReference>
<dbReference type="InterPro" id="IPR004101">
    <property type="entry name" value="Mur_ligase_C"/>
</dbReference>
<accession>A0A1V5T2Y3</accession>
<keyword evidence="7 8" id="KW-0961">Cell wall biogenesis/degradation</keyword>
<dbReference type="GO" id="GO:0071555">
    <property type="term" value="P:cell wall organization"/>
    <property type="evidence" value="ECO:0007669"/>
    <property type="project" value="UniProtKB-KW"/>
</dbReference>
<dbReference type="InterPro" id="IPR005762">
    <property type="entry name" value="MurD"/>
</dbReference>
<evidence type="ECO:0000256" key="8">
    <source>
        <dbReference type="RuleBase" id="RU003664"/>
    </source>
</evidence>
<dbReference type="GO" id="GO:0005524">
    <property type="term" value="F:ATP binding"/>
    <property type="evidence" value="ECO:0007669"/>
    <property type="project" value="UniProtKB-UniRule"/>
</dbReference>
<organism evidence="11">
    <name type="scientific">Candidatus Atribacter allofermentans</name>
    <dbReference type="NCBI Taxonomy" id="1852833"/>
    <lineage>
        <taxon>Bacteria</taxon>
        <taxon>Pseudomonadati</taxon>
        <taxon>Atribacterota</taxon>
        <taxon>Atribacteria</taxon>
        <taxon>Atribacterales</taxon>
        <taxon>Atribacteraceae</taxon>
        <taxon>Atribacter</taxon>
    </lineage>
</organism>
<dbReference type="Gene3D" id="3.40.1190.10">
    <property type="entry name" value="Mur-like, catalytic domain"/>
    <property type="match status" value="1"/>
</dbReference>
<dbReference type="GO" id="GO:0005737">
    <property type="term" value="C:cytoplasm"/>
    <property type="evidence" value="ECO:0007669"/>
    <property type="project" value="UniProtKB-SubCell"/>
</dbReference>
<dbReference type="PANTHER" id="PTHR43692">
    <property type="entry name" value="UDP-N-ACETYLMURAMOYLALANINE--D-GLUTAMATE LIGASE"/>
    <property type="match status" value="1"/>
</dbReference>
<protein>
    <recommendedName>
        <fullName evidence="7 8">UDP-N-acetylmuramoylalanine--D-glutamate ligase</fullName>
        <ecNumber evidence="7 8">6.3.2.9</ecNumber>
    </recommendedName>
    <alternativeName>
        <fullName evidence="7">D-glutamic acid-adding enzyme</fullName>
    </alternativeName>
    <alternativeName>
        <fullName evidence="7">UDP-N-acetylmuramoyl-L-alanyl-D-glutamate synthetase</fullName>
    </alternativeName>
</protein>
<dbReference type="HAMAP" id="MF_00639">
    <property type="entry name" value="MurD"/>
    <property type="match status" value="1"/>
</dbReference>
<dbReference type="GO" id="GO:0008764">
    <property type="term" value="F:UDP-N-acetylmuramoylalanine-D-glutamate ligase activity"/>
    <property type="evidence" value="ECO:0007669"/>
    <property type="project" value="UniProtKB-UniRule"/>
</dbReference>
<evidence type="ECO:0000259" key="9">
    <source>
        <dbReference type="Pfam" id="PF02875"/>
    </source>
</evidence>
<keyword evidence="3 7" id="KW-0963">Cytoplasm</keyword>
<evidence type="ECO:0000256" key="5">
    <source>
        <dbReference type="ARBA" id="ARBA00022741"/>
    </source>
</evidence>
<dbReference type="AlphaFoldDB" id="A0A1V5T2Y3"/>
<evidence type="ECO:0000256" key="1">
    <source>
        <dbReference type="ARBA" id="ARBA00004496"/>
    </source>
</evidence>
<feature type="binding site" evidence="7">
    <location>
        <begin position="110"/>
        <end position="116"/>
    </location>
    <ligand>
        <name>ATP</name>
        <dbReference type="ChEBI" id="CHEBI:30616"/>
    </ligand>
</feature>
<dbReference type="PANTHER" id="PTHR43692:SF1">
    <property type="entry name" value="UDP-N-ACETYLMURAMOYLALANINE--D-GLUTAMATE LIGASE"/>
    <property type="match status" value="1"/>
</dbReference>